<evidence type="ECO:0000259" key="1">
    <source>
        <dbReference type="PROSITE" id="PS51340"/>
    </source>
</evidence>
<reference evidence="2 3" key="1">
    <citation type="submission" date="2021-01" db="EMBL/GenBank/DDBJ databases">
        <title>Roseomonas sp. nov, a bacterium isolated from an oil production mixture in Yumen Oilfield.</title>
        <authorList>
            <person name="Wu D."/>
        </authorList>
    </citation>
    <scope>NUCLEOTIDE SEQUENCE [LARGE SCALE GENOMIC DNA]</scope>
    <source>
        <strain evidence="2 3">ROY-5-3</strain>
    </source>
</reference>
<evidence type="ECO:0000313" key="2">
    <source>
        <dbReference type="EMBL" id="MBU8544125.1"/>
    </source>
</evidence>
<evidence type="ECO:0000313" key="3">
    <source>
        <dbReference type="Proteomes" id="UP000689967"/>
    </source>
</evidence>
<dbReference type="PANTHER" id="PTHR36930:SF1">
    <property type="entry name" value="MOSC DOMAIN-CONTAINING PROTEIN"/>
    <property type="match status" value="1"/>
</dbReference>
<dbReference type="InterPro" id="IPR052716">
    <property type="entry name" value="MOSC_domain"/>
</dbReference>
<dbReference type="EMBL" id="JAERQM010000002">
    <property type="protein sequence ID" value="MBU8544125.1"/>
    <property type="molecule type" value="Genomic_DNA"/>
</dbReference>
<name>A0ABS6H633_9PROT</name>
<protein>
    <submittedName>
        <fullName evidence="2">MOSC domain-containing protein</fullName>
    </submittedName>
</protein>
<keyword evidence="3" id="KW-1185">Reference proteome</keyword>
<dbReference type="Pfam" id="PF03473">
    <property type="entry name" value="MOSC"/>
    <property type="match status" value="1"/>
</dbReference>
<gene>
    <name evidence="2" type="ORF">JJQ90_10435</name>
</gene>
<organism evidence="2 3">
    <name type="scientific">Falsiroseomonas oleicola</name>
    <dbReference type="NCBI Taxonomy" id="2801474"/>
    <lineage>
        <taxon>Bacteria</taxon>
        <taxon>Pseudomonadati</taxon>
        <taxon>Pseudomonadota</taxon>
        <taxon>Alphaproteobacteria</taxon>
        <taxon>Acetobacterales</taxon>
        <taxon>Roseomonadaceae</taxon>
        <taxon>Falsiroseomonas</taxon>
    </lineage>
</organism>
<dbReference type="Proteomes" id="UP000689967">
    <property type="component" value="Unassembled WGS sequence"/>
</dbReference>
<dbReference type="PROSITE" id="PS51340">
    <property type="entry name" value="MOSC"/>
    <property type="match status" value="1"/>
</dbReference>
<sequence length="159" mass="17726">MTETYPWRGRLIAAHIAEQASMEMEELAAAHMIAGVGIEGDRYATGRGTYSYKPHEDRQCTLIEMETLEGLRRDHGLDLAPHESRRNLTTQGVPLNHLVGRHFKVGEVVLFGGRLNVPCKYLDDLLGRPLFNPLLNRSGLNCRIIQGGTIRPGDVIEPV</sequence>
<feature type="domain" description="MOSC" evidence="1">
    <location>
        <begin position="25"/>
        <end position="159"/>
    </location>
</feature>
<accession>A0ABS6H633</accession>
<dbReference type="PANTHER" id="PTHR36930">
    <property type="entry name" value="METAL-SULFUR CLUSTER BIOSYNTHESIS PROTEINS YUAD-RELATED"/>
    <property type="match status" value="1"/>
</dbReference>
<dbReference type="InterPro" id="IPR005302">
    <property type="entry name" value="MoCF_Sase_C"/>
</dbReference>
<comment type="caution">
    <text evidence="2">The sequence shown here is derived from an EMBL/GenBank/DDBJ whole genome shotgun (WGS) entry which is preliminary data.</text>
</comment>
<proteinExistence type="predicted"/>